<sequence length="544" mass="62720">MDDKVLLRFLRHYFHHADFKNATQKEAIIAVLKRNADVFVSFPSGYGRTMCYQLPSLIHWNKMSIIIMPHVTRIMSEVNSLRRLKIHSKVISTSTDPSEKTVIYDSLKSTHTALNNFLYVTPDQVSTADFKSLMSHLIQSKKLSYIVVDETHCESQWIYGQKNHEYYTLGKLRRECKDIPWIVVTATAGIDVVDFLRRVLYMKEGPTSFLRFSIPCYRKNIYYDVAYDDIIGISVPHLTQYLERYLNGDDVHRTRNSGKPSGLIFCKTRQVTEQLVRDLKQNGFSIAAFHAGLEDAERYAIKDSFMKGYYQILAVTSTSGMEINKPNIRLIVHWGLPSSITAYYYETGQAGKDGFPARCRIYLTKQSTTYYNADNETILAAEIDPANTIELVQKTAKSFLVFLHSRYMKDYCEGSKCRHSFFADYFGDEKMECIDKCDICSIVSHTAIQKEIQKMGLTNHIKNICSKYQEMDKTFLTTREALSMMKVCKEMVRVQKMRNFESKLATTMKNKEQAKVRNLDVEPIPSTSLVENDDKKDKDQLPSS</sequence>
<evidence type="ECO:0000256" key="8">
    <source>
        <dbReference type="RuleBase" id="RU364117"/>
    </source>
</evidence>
<dbReference type="PANTHER" id="PTHR13710">
    <property type="entry name" value="DNA HELICASE RECQ FAMILY MEMBER"/>
    <property type="match status" value="1"/>
</dbReference>
<keyword evidence="2 8" id="KW-0547">Nucleotide-binding</keyword>
<dbReference type="Gene3D" id="3.40.50.300">
    <property type="entry name" value="P-loop containing nucleotide triphosphate hydrolases"/>
    <property type="match status" value="2"/>
</dbReference>
<feature type="compositionally biased region" description="Basic and acidic residues" evidence="9">
    <location>
        <begin position="532"/>
        <end position="544"/>
    </location>
</feature>
<comment type="catalytic activity">
    <reaction evidence="7 8">
        <text>ATP + H2O = ADP + phosphate + H(+)</text>
        <dbReference type="Rhea" id="RHEA:13065"/>
        <dbReference type="ChEBI" id="CHEBI:15377"/>
        <dbReference type="ChEBI" id="CHEBI:15378"/>
        <dbReference type="ChEBI" id="CHEBI:30616"/>
        <dbReference type="ChEBI" id="CHEBI:43474"/>
        <dbReference type="ChEBI" id="CHEBI:456216"/>
    </reaction>
</comment>
<dbReference type="OrthoDB" id="10261556at2759"/>
<evidence type="ECO:0000256" key="1">
    <source>
        <dbReference type="ARBA" id="ARBA00005446"/>
    </source>
</evidence>
<reference evidence="12 13" key="1">
    <citation type="submission" date="2019-08" db="EMBL/GenBank/DDBJ databases">
        <title>The genome of the soybean aphid Biotype 1, its phylome, world population structure and adaptation to the North American continent.</title>
        <authorList>
            <person name="Giordano R."/>
            <person name="Donthu R.K."/>
            <person name="Hernandez A.G."/>
            <person name="Wright C.L."/>
            <person name="Zimin A.V."/>
        </authorList>
    </citation>
    <scope>NUCLEOTIDE SEQUENCE [LARGE SCALE GENOMIC DNA]</scope>
    <source>
        <tissue evidence="12">Whole aphids</tissue>
    </source>
</reference>
<dbReference type="GO" id="GO:0000724">
    <property type="term" value="P:double-strand break repair via homologous recombination"/>
    <property type="evidence" value="ECO:0007669"/>
    <property type="project" value="TreeGrafter"/>
</dbReference>
<accession>A0A6G0T5W2</accession>
<dbReference type="PROSITE" id="PS51194">
    <property type="entry name" value="HELICASE_CTER"/>
    <property type="match status" value="1"/>
</dbReference>
<evidence type="ECO:0000256" key="2">
    <source>
        <dbReference type="ARBA" id="ARBA00022741"/>
    </source>
</evidence>
<dbReference type="EMBL" id="VYZN01000061">
    <property type="protein sequence ID" value="KAE9525301.1"/>
    <property type="molecule type" value="Genomic_DNA"/>
</dbReference>
<comment type="subcellular location">
    <subcellularLocation>
        <location evidence="8">Nucleus</location>
    </subcellularLocation>
</comment>
<feature type="domain" description="Helicase C-terminal" evidence="11">
    <location>
        <begin position="237"/>
        <end position="407"/>
    </location>
</feature>
<evidence type="ECO:0000256" key="3">
    <source>
        <dbReference type="ARBA" id="ARBA00022801"/>
    </source>
</evidence>
<dbReference type="InterPro" id="IPR001650">
    <property type="entry name" value="Helicase_C-like"/>
</dbReference>
<dbReference type="GO" id="GO:0003676">
    <property type="term" value="F:nucleic acid binding"/>
    <property type="evidence" value="ECO:0007669"/>
    <property type="project" value="InterPro"/>
</dbReference>
<dbReference type="GO" id="GO:0005634">
    <property type="term" value="C:nucleus"/>
    <property type="evidence" value="ECO:0007669"/>
    <property type="project" value="UniProtKB-SubCell"/>
</dbReference>
<dbReference type="EC" id="5.6.2.4" evidence="8"/>
<proteinExistence type="inferred from homology"/>
<gene>
    <name evidence="12" type="ORF">AGLY_014369</name>
</gene>
<dbReference type="Proteomes" id="UP000475862">
    <property type="component" value="Unassembled WGS sequence"/>
</dbReference>
<organism evidence="12 13">
    <name type="scientific">Aphis glycines</name>
    <name type="common">Soybean aphid</name>
    <dbReference type="NCBI Taxonomy" id="307491"/>
    <lineage>
        <taxon>Eukaryota</taxon>
        <taxon>Metazoa</taxon>
        <taxon>Ecdysozoa</taxon>
        <taxon>Arthropoda</taxon>
        <taxon>Hexapoda</taxon>
        <taxon>Insecta</taxon>
        <taxon>Pterygota</taxon>
        <taxon>Neoptera</taxon>
        <taxon>Paraneoptera</taxon>
        <taxon>Hemiptera</taxon>
        <taxon>Sternorrhyncha</taxon>
        <taxon>Aphidomorpha</taxon>
        <taxon>Aphidoidea</taxon>
        <taxon>Aphididae</taxon>
        <taxon>Aphidini</taxon>
        <taxon>Aphis</taxon>
        <taxon>Aphis</taxon>
    </lineage>
</organism>
<feature type="region of interest" description="Disordered" evidence="9">
    <location>
        <begin position="515"/>
        <end position="544"/>
    </location>
</feature>
<evidence type="ECO:0000256" key="7">
    <source>
        <dbReference type="ARBA" id="ARBA00049360"/>
    </source>
</evidence>
<dbReference type="GO" id="GO:0005694">
    <property type="term" value="C:chromosome"/>
    <property type="evidence" value="ECO:0007669"/>
    <property type="project" value="TreeGrafter"/>
</dbReference>
<comment type="catalytic activity">
    <reaction evidence="6 8">
        <text>Couples ATP hydrolysis with the unwinding of duplex DNA by translocating in the 3'-5' direction.</text>
        <dbReference type="EC" id="5.6.2.4"/>
    </reaction>
</comment>
<evidence type="ECO:0000259" key="11">
    <source>
        <dbReference type="PROSITE" id="PS51194"/>
    </source>
</evidence>
<keyword evidence="4 8" id="KW-0347">Helicase</keyword>
<dbReference type="NCBIfam" id="TIGR00614">
    <property type="entry name" value="recQ_fam"/>
    <property type="match status" value="1"/>
</dbReference>
<dbReference type="SMART" id="SM00487">
    <property type="entry name" value="DEXDc"/>
    <property type="match status" value="1"/>
</dbReference>
<dbReference type="Pfam" id="PF00270">
    <property type="entry name" value="DEAD"/>
    <property type="match status" value="1"/>
</dbReference>
<evidence type="ECO:0000313" key="12">
    <source>
        <dbReference type="EMBL" id="KAE9525301.1"/>
    </source>
</evidence>
<comment type="caution">
    <text evidence="12">The sequence shown here is derived from an EMBL/GenBank/DDBJ whole genome shotgun (WGS) entry which is preliminary data.</text>
</comment>
<keyword evidence="5 8" id="KW-0067">ATP-binding</keyword>
<dbReference type="GO" id="GO:0043138">
    <property type="term" value="F:3'-5' DNA helicase activity"/>
    <property type="evidence" value="ECO:0007669"/>
    <property type="project" value="UniProtKB-EC"/>
</dbReference>
<keyword evidence="13" id="KW-1185">Reference proteome</keyword>
<dbReference type="Pfam" id="PF00271">
    <property type="entry name" value="Helicase_C"/>
    <property type="match status" value="1"/>
</dbReference>
<dbReference type="AlphaFoldDB" id="A0A6G0T5W2"/>
<dbReference type="Pfam" id="PF16124">
    <property type="entry name" value="RecQ_Zn_bind"/>
    <property type="match status" value="1"/>
</dbReference>
<evidence type="ECO:0000256" key="9">
    <source>
        <dbReference type="SAM" id="MobiDB-lite"/>
    </source>
</evidence>
<name>A0A6G0T5W2_APHGL</name>
<dbReference type="SUPFAM" id="SSF52540">
    <property type="entry name" value="P-loop containing nucleoside triphosphate hydrolases"/>
    <property type="match status" value="1"/>
</dbReference>
<dbReference type="PROSITE" id="PS51192">
    <property type="entry name" value="HELICASE_ATP_BIND_1"/>
    <property type="match status" value="1"/>
</dbReference>
<keyword evidence="8" id="KW-0539">Nucleus</keyword>
<dbReference type="PANTHER" id="PTHR13710:SF152">
    <property type="entry name" value="ATP-DEPENDENT DNA HELICASE Q5"/>
    <property type="match status" value="1"/>
</dbReference>
<evidence type="ECO:0000256" key="6">
    <source>
        <dbReference type="ARBA" id="ARBA00034617"/>
    </source>
</evidence>
<keyword evidence="3 8" id="KW-0378">Hydrolase</keyword>
<dbReference type="GO" id="GO:0009378">
    <property type="term" value="F:four-way junction helicase activity"/>
    <property type="evidence" value="ECO:0007669"/>
    <property type="project" value="TreeGrafter"/>
</dbReference>
<dbReference type="SMART" id="SM00490">
    <property type="entry name" value="HELICc"/>
    <property type="match status" value="1"/>
</dbReference>
<dbReference type="GO" id="GO:0005524">
    <property type="term" value="F:ATP binding"/>
    <property type="evidence" value="ECO:0007669"/>
    <property type="project" value="UniProtKB-KW"/>
</dbReference>
<protein>
    <recommendedName>
        <fullName evidence="8">ATP-dependent DNA helicase</fullName>
        <ecNumber evidence="8">5.6.2.4</ecNumber>
    </recommendedName>
</protein>
<evidence type="ECO:0000259" key="10">
    <source>
        <dbReference type="PROSITE" id="PS51192"/>
    </source>
</evidence>
<dbReference type="InterPro" id="IPR027417">
    <property type="entry name" value="P-loop_NTPase"/>
</dbReference>
<evidence type="ECO:0000256" key="4">
    <source>
        <dbReference type="ARBA" id="ARBA00022806"/>
    </source>
</evidence>
<dbReference type="InterPro" id="IPR004589">
    <property type="entry name" value="DNA_helicase_ATP-dep_RecQ"/>
</dbReference>
<dbReference type="InterPro" id="IPR011545">
    <property type="entry name" value="DEAD/DEAH_box_helicase_dom"/>
</dbReference>
<dbReference type="GO" id="GO:0016787">
    <property type="term" value="F:hydrolase activity"/>
    <property type="evidence" value="ECO:0007669"/>
    <property type="project" value="UniProtKB-KW"/>
</dbReference>
<dbReference type="InterPro" id="IPR032284">
    <property type="entry name" value="RecQ_Zn-bd"/>
</dbReference>
<evidence type="ECO:0000256" key="5">
    <source>
        <dbReference type="ARBA" id="ARBA00022840"/>
    </source>
</evidence>
<evidence type="ECO:0000313" key="13">
    <source>
        <dbReference type="Proteomes" id="UP000475862"/>
    </source>
</evidence>
<comment type="similarity">
    <text evidence="1 8">Belongs to the helicase family. RecQ subfamily.</text>
</comment>
<dbReference type="InterPro" id="IPR014001">
    <property type="entry name" value="Helicase_ATP-bd"/>
</dbReference>
<dbReference type="GO" id="GO:0005737">
    <property type="term" value="C:cytoplasm"/>
    <property type="evidence" value="ECO:0007669"/>
    <property type="project" value="TreeGrafter"/>
</dbReference>
<feature type="domain" description="Helicase ATP-binding" evidence="10">
    <location>
        <begin position="29"/>
        <end position="206"/>
    </location>
</feature>